<name>K0AZ95_GOTA9</name>
<dbReference type="EMBL" id="CP003326">
    <property type="protein sequence ID" value="AFS79123.1"/>
    <property type="molecule type" value="Genomic_DNA"/>
</dbReference>
<dbReference type="STRING" id="1128398.Curi_c21190"/>
<dbReference type="AlphaFoldDB" id="K0AZ95"/>
<organism evidence="1 2">
    <name type="scientific">Gottschalkia acidurici (strain ATCC 7906 / DSM 604 / BCRC 14475 / CIP 104303 / KCTC 5404 / NCIMB 10678 / 9a)</name>
    <name type="common">Clostridium acidurici</name>
    <dbReference type="NCBI Taxonomy" id="1128398"/>
    <lineage>
        <taxon>Bacteria</taxon>
        <taxon>Bacillati</taxon>
        <taxon>Bacillota</taxon>
        <taxon>Tissierellia</taxon>
        <taxon>Tissierellales</taxon>
        <taxon>Gottschalkiaceae</taxon>
        <taxon>Gottschalkia</taxon>
    </lineage>
</organism>
<dbReference type="eggNOG" id="COG0789">
    <property type="taxonomic scope" value="Bacteria"/>
</dbReference>
<evidence type="ECO:0000313" key="1">
    <source>
        <dbReference type="EMBL" id="AFS79123.1"/>
    </source>
</evidence>
<accession>K0AZ95</accession>
<protein>
    <submittedName>
        <fullName evidence="1">Uncharacterized protein</fullName>
    </submittedName>
</protein>
<dbReference type="HOGENOM" id="CLU_1701135_0_0_9"/>
<dbReference type="KEGG" id="cad:Curi_c21190"/>
<sequence length="154" mass="18426">MRNQLQHNLVLPTSDFYIKYFNRRVIVLADHLHEASIENFRKLHDVLYAKLDQSTREKFLFDNSANFLLSLKSNMHFTKMFSICTKFESSKHLQYLQAGNYLCYICSENEKEEVIQEMMSIAREKHGIEPDYIILNVKFTGMFQWKYEVQLLLE</sequence>
<reference evidence="1 2" key="1">
    <citation type="journal article" date="2012" name="PLoS ONE">
        <title>The purine-utilizing bacterium Clostridium acidurici 9a: a genome-guided metabolic reconsideration.</title>
        <authorList>
            <person name="Hartwich K."/>
            <person name="Poehlein A."/>
            <person name="Daniel R."/>
        </authorList>
    </citation>
    <scope>NUCLEOTIDE SEQUENCE [LARGE SCALE GENOMIC DNA]</scope>
    <source>
        <strain evidence="2">ATCC 7906 / DSM 604 / BCRC 14475 / CIP 104303 / KCTC 5404 / NCIMB 10678 / 9a</strain>
    </source>
</reference>
<dbReference type="Proteomes" id="UP000006094">
    <property type="component" value="Chromosome"/>
</dbReference>
<proteinExistence type="predicted"/>
<keyword evidence="2" id="KW-1185">Reference proteome</keyword>
<gene>
    <name evidence="1" type="ordered locus">Curi_c21190</name>
</gene>
<evidence type="ECO:0000313" key="2">
    <source>
        <dbReference type="Proteomes" id="UP000006094"/>
    </source>
</evidence>